<dbReference type="GO" id="GO:0051252">
    <property type="term" value="P:regulation of RNA metabolic process"/>
    <property type="evidence" value="ECO:0007669"/>
    <property type="project" value="UniProtKB-ARBA"/>
</dbReference>
<evidence type="ECO:0000256" key="8">
    <source>
        <dbReference type="PROSITE-ProRule" id="PRU00723"/>
    </source>
</evidence>
<dbReference type="EMBL" id="CAJNIZ010008469">
    <property type="protein sequence ID" value="CAE7267817.1"/>
    <property type="molecule type" value="Genomic_DNA"/>
</dbReference>
<feature type="compositionally biased region" description="Basic and acidic residues" evidence="9">
    <location>
        <begin position="612"/>
        <end position="623"/>
    </location>
</feature>
<name>A0A812MGX0_SYMPI</name>
<dbReference type="InterPro" id="IPR036259">
    <property type="entry name" value="MFS_trans_sf"/>
</dbReference>
<dbReference type="GO" id="GO:0008270">
    <property type="term" value="F:zinc ion binding"/>
    <property type="evidence" value="ECO:0007669"/>
    <property type="project" value="UniProtKB-KW"/>
</dbReference>
<keyword evidence="6 10" id="KW-1133">Transmembrane helix</keyword>
<evidence type="ECO:0000256" key="7">
    <source>
        <dbReference type="ARBA" id="ARBA00023136"/>
    </source>
</evidence>
<dbReference type="SUPFAM" id="SSF103473">
    <property type="entry name" value="MFS general substrate transporter"/>
    <property type="match status" value="1"/>
</dbReference>
<dbReference type="InterPro" id="IPR011701">
    <property type="entry name" value="MFS"/>
</dbReference>
<keyword evidence="3 8" id="KW-0479">Metal-binding</keyword>
<feature type="transmembrane region" description="Helical" evidence="10">
    <location>
        <begin position="285"/>
        <end position="309"/>
    </location>
</feature>
<dbReference type="SUPFAM" id="SSF90229">
    <property type="entry name" value="CCCH zinc finger"/>
    <property type="match status" value="1"/>
</dbReference>
<evidence type="ECO:0000313" key="13">
    <source>
        <dbReference type="EMBL" id="CAE7267817.1"/>
    </source>
</evidence>
<dbReference type="PROSITE" id="PS50103">
    <property type="entry name" value="ZF_C3H1"/>
    <property type="match status" value="1"/>
</dbReference>
<feature type="transmembrane region" description="Helical" evidence="10">
    <location>
        <begin position="315"/>
        <end position="336"/>
    </location>
</feature>
<feature type="region of interest" description="Disordered" evidence="9">
    <location>
        <begin position="587"/>
        <end position="634"/>
    </location>
</feature>
<keyword evidence="4 8" id="KW-0863">Zinc-finger</keyword>
<protein>
    <submittedName>
        <fullName evidence="13">UhpC protein</fullName>
    </submittedName>
</protein>
<evidence type="ECO:0000256" key="3">
    <source>
        <dbReference type="ARBA" id="ARBA00022723"/>
    </source>
</evidence>
<dbReference type="Gene3D" id="1.20.1250.20">
    <property type="entry name" value="MFS general substrate transporter like domains"/>
    <property type="match status" value="2"/>
</dbReference>
<feature type="transmembrane region" description="Helical" evidence="10">
    <location>
        <begin position="152"/>
        <end position="178"/>
    </location>
</feature>
<feature type="transmembrane region" description="Helical" evidence="10">
    <location>
        <begin position="85"/>
        <end position="103"/>
    </location>
</feature>
<dbReference type="Pfam" id="PF07690">
    <property type="entry name" value="MFS_1"/>
    <property type="match status" value="1"/>
</dbReference>
<dbReference type="InterPro" id="IPR051337">
    <property type="entry name" value="OPA_Antiporter"/>
</dbReference>
<dbReference type="GO" id="GO:0061513">
    <property type="term" value="F:glucose 6-phosphate:phosphate antiporter activity"/>
    <property type="evidence" value="ECO:0007669"/>
    <property type="project" value="TreeGrafter"/>
</dbReference>
<keyword evidence="7 10" id="KW-0472">Membrane</keyword>
<evidence type="ECO:0000256" key="10">
    <source>
        <dbReference type="SAM" id="Phobius"/>
    </source>
</evidence>
<feature type="transmembrane region" description="Helical" evidence="10">
    <location>
        <begin position="59"/>
        <end position="79"/>
    </location>
</feature>
<feature type="compositionally biased region" description="Pro residues" evidence="9">
    <location>
        <begin position="591"/>
        <end position="606"/>
    </location>
</feature>
<dbReference type="FunFam" id="4.10.1000.10:FF:000003">
    <property type="entry name" value="Zinc finger CCCH domain-containing protein"/>
    <property type="match status" value="1"/>
</dbReference>
<feature type="transmembrane region" description="Helical" evidence="10">
    <location>
        <begin position="228"/>
        <end position="248"/>
    </location>
</feature>
<dbReference type="Gene3D" id="4.10.1000.10">
    <property type="entry name" value="Zinc finger, CCCH-type"/>
    <property type="match status" value="1"/>
</dbReference>
<dbReference type="GO" id="GO:0016020">
    <property type="term" value="C:membrane"/>
    <property type="evidence" value="ECO:0007669"/>
    <property type="project" value="UniProtKB-ARBA"/>
</dbReference>
<comment type="caution">
    <text evidence="13">The sequence shown here is derived from an EMBL/GenBank/DDBJ whole genome shotgun (WGS) entry which is preliminary data.</text>
</comment>
<dbReference type="GO" id="GO:0010468">
    <property type="term" value="P:regulation of gene expression"/>
    <property type="evidence" value="ECO:0007669"/>
    <property type="project" value="UniProtKB-ARBA"/>
</dbReference>
<dbReference type="OrthoDB" id="3639251at2759"/>
<feature type="domain" description="Major facilitator superfamily (MFS) profile" evidence="12">
    <location>
        <begin position="1"/>
        <end position="340"/>
    </location>
</feature>
<evidence type="ECO:0000259" key="12">
    <source>
        <dbReference type="PROSITE" id="PS50850"/>
    </source>
</evidence>
<feature type="non-terminal residue" evidence="13">
    <location>
        <position position="634"/>
    </location>
</feature>
<reference evidence="13" key="1">
    <citation type="submission" date="2021-02" db="EMBL/GenBank/DDBJ databases">
        <authorList>
            <person name="Dougan E. K."/>
            <person name="Rhodes N."/>
            <person name="Thang M."/>
            <person name="Chan C."/>
        </authorList>
    </citation>
    <scope>NUCLEOTIDE SEQUENCE</scope>
</reference>
<feature type="zinc finger region" description="C3H1-type" evidence="8">
    <location>
        <begin position="532"/>
        <end position="559"/>
    </location>
</feature>
<dbReference type="GO" id="GO:0035435">
    <property type="term" value="P:phosphate ion transmembrane transport"/>
    <property type="evidence" value="ECO:0007669"/>
    <property type="project" value="TreeGrafter"/>
</dbReference>
<dbReference type="PANTHER" id="PTHR43826">
    <property type="entry name" value="GLUCOSE-6-PHOSPHATE EXCHANGER SLC37A4"/>
    <property type="match status" value="1"/>
</dbReference>
<feature type="domain" description="C3H1-type" evidence="11">
    <location>
        <begin position="532"/>
        <end position="559"/>
    </location>
</feature>
<evidence type="ECO:0000256" key="2">
    <source>
        <dbReference type="ARBA" id="ARBA00022692"/>
    </source>
</evidence>
<gene>
    <name evidence="13" type="primary">uhpC</name>
    <name evidence="13" type="ORF">SPIL2461_LOCUS5829</name>
</gene>
<comment type="subcellular location">
    <subcellularLocation>
        <location evidence="1">Endomembrane system</location>
        <topology evidence="1">Multi-pass membrane protein</topology>
    </subcellularLocation>
</comment>
<feature type="transmembrane region" description="Helical" evidence="10">
    <location>
        <begin position="6"/>
        <end position="25"/>
    </location>
</feature>
<dbReference type="Pfam" id="PF00642">
    <property type="entry name" value="zf-CCCH"/>
    <property type="match status" value="1"/>
</dbReference>
<feature type="transmembrane region" description="Helical" evidence="10">
    <location>
        <begin position="254"/>
        <end position="273"/>
    </location>
</feature>
<evidence type="ECO:0000259" key="11">
    <source>
        <dbReference type="PROSITE" id="PS50103"/>
    </source>
</evidence>
<evidence type="ECO:0000313" key="14">
    <source>
        <dbReference type="Proteomes" id="UP000649617"/>
    </source>
</evidence>
<dbReference type="InterPro" id="IPR036855">
    <property type="entry name" value="Znf_CCCH_sf"/>
</dbReference>
<feature type="region of interest" description="Disordered" evidence="9">
    <location>
        <begin position="406"/>
        <end position="521"/>
    </location>
</feature>
<evidence type="ECO:0000256" key="5">
    <source>
        <dbReference type="ARBA" id="ARBA00022833"/>
    </source>
</evidence>
<dbReference type="AlphaFoldDB" id="A0A812MGX0"/>
<dbReference type="PANTHER" id="PTHR43826:SF3">
    <property type="entry name" value="GLUCOSE-6-PHOSPHATE EXCHANGER SLC37A4"/>
    <property type="match status" value="1"/>
</dbReference>
<proteinExistence type="predicted"/>
<keyword evidence="2 10" id="KW-0812">Transmembrane</keyword>
<dbReference type="SMART" id="SM00356">
    <property type="entry name" value="ZnF_C3H1"/>
    <property type="match status" value="1"/>
</dbReference>
<dbReference type="PROSITE" id="PS50850">
    <property type="entry name" value="MFS"/>
    <property type="match status" value="1"/>
</dbReference>
<feature type="compositionally biased region" description="Acidic residues" evidence="9">
    <location>
        <begin position="415"/>
        <end position="430"/>
    </location>
</feature>
<dbReference type="InterPro" id="IPR020846">
    <property type="entry name" value="MFS_dom"/>
</dbReference>
<organism evidence="13 14">
    <name type="scientific">Symbiodinium pilosum</name>
    <name type="common">Dinoflagellate</name>
    <dbReference type="NCBI Taxonomy" id="2952"/>
    <lineage>
        <taxon>Eukaryota</taxon>
        <taxon>Sar</taxon>
        <taxon>Alveolata</taxon>
        <taxon>Dinophyceae</taxon>
        <taxon>Suessiales</taxon>
        <taxon>Symbiodiniaceae</taxon>
        <taxon>Symbiodinium</taxon>
    </lineage>
</organism>
<dbReference type="InterPro" id="IPR000571">
    <property type="entry name" value="Znf_CCCH"/>
</dbReference>
<evidence type="ECO:0000256" key="1">
    <source>
        <dbReference type="ARBA" id="ARBA00004127"/>
    </source>
</evidence>
<evidence type="ECO:0000256" key="9">
    <source>
        <dbReference type="SAM" id="MobiDB-lite"/>
    </source>
</evidence>
<keyword evidence="14" id="KW-1185">Reference proteome</keyword>
<dbReference type="GO" id="GO:0012505">
    <property type="term" value="C:endomembrane system"/>
    <property type="evidence" value="ECO:0007669"/>
    <property type="project" value="UniProtKB-SubCell"/>
</dbReference>
<accession>A0A812MGX0</accession>
<keyword evidence="5 8" id="KW-0862">Zinc</keyword>
<feature type="compositionally biased region" description="Basic and acidic residues" evidence="9">
    <location>
        <begin position="431"/>
        <end position="505"/>
    </location>
</feature>
<dbReference type="Proteomes" id="UP000649617">
    <property type="component" value="Unassembled WGS sequence"/>
</dbReference>
<sequence>MLTGFLNIAFSFASTVPLFTGIWLLNGLFQGCGATPCNKMLVNWFPARSRGKWWSSWNASHNIGGFLIPLLAGGLAARFGWRAGMMGPGVIAILAGLLALATMKDSPEKAGLPSAEDWAAPRFQDEVSGTPEPASVEDSTEKVWESLLRNKFLWCMAAMHFFIYFIRQGVLNWAHFYIMDEFGVPALEATARVSGFELGGLLGCIVSGQVSDWLISRYPQRGAAGLRAQVMIAYSLLAAAAVFCLWVVPPLAVLQWISMAAFGFAIYGPQTLITMTGVETVPRKAAATAGGLLAYPAQLGSMCAGLPFALLVQEYGWGGFFPSLILLSLVSATVIIPGWNTPSYRQDLSLPVAVKMLKPFECWVTGCQGWAANPREMQLRNQPDRPGNGWLVGCVQNGCMRKNAASSKKRKWQEELSEESDGEGEQITVEELEKWKETLAEEEKREQMEKEEQERRAREEERRRRAAEEEERRKREQEEAEARKEAEEARKAAEEAEQERRRQEEDLIPPGAHPPDVLGLMPPGLKPDKAHLYKTSFCKRWEQGNCNFGSACHFAHGERELRGRLPSQAGMPGPLAGVAPRPALSSVPCMPVSPPRPPMPPRPPVPVSMGKGDWKGEKGKGFEGFDSFELGKGG</sequence>
<evidence type="ECO:0000256" key="4">
    <source>
        <dbReference type="ARBA" id="ARBA00022771"/>
    </source>
</evidence>
<evidence type="ECO:0000256" key="6">
    <source>
        <dbReference type="ARBA" id="ARBA00022989"/>
    </source>
</evidence>